<dbReference type="EMBL" id="JACIEK010000004">
    <property type="protein sequence ID" value="MBB3998266.1"/>
    <property type="molecule type" value="Genomic_DNA"/>
</dbReference>
<dbReference type="EC" id="3.5.1.19" evidence="6"/>
<dbReference type="Pfam" id="PF00857">
    <property type="entry name" value="Isochorismatase"/>
    <property type="match status" value="1"/>
</dbReference>
<dbReference type="NCBIfam" id="NF008623">
    <property type="entry name" value="PRK11609.1"/>
    <property type="match status" value="1"/>
</dbReference>
<keyword evidence="4 10" id="KW-0378">Hydrolase</keyword>
<dbReference type="Gene3D" id="3.40.50.850">
    <property type="entry name" value="Isochorismatase-like"/>
    <property type="match status" value="1"/>
</dbReference>
<evidence type="ECO:0000313" key="11">
    <source>
        <dbReference type="Proteomes" id="UP000542776"/>
    </source>
</evidence>
<accession>A0A7W6H3N1</accession>
<dbReference type="InterPro" id="IPR036380">
    <property type="entry name" value="Isochorismatase-like_sf"/>
</dbReference>
<evidence type="ECO:0000256" key="3">
    <source>
        <dbReference type="ARBA" id="ARBA00022723"/>
    </source>
</evidence>
<comment type="pathway">
    <text evidence="5">Cofactor biosynthesis; nicotinate biosynthesis; nicotinate from nicotinamide: step 1/1.</text>
</comment>
<dbReference type="GO" id="GO:0008936">
    <property type="term" value="F:nicotinamidase activity"/>
    <property type="evidence" value="ECO:0007669"/>
    <property type="project" value="UniProtKB-EC"/>
</dbReference>
<keyword evidence="3" id="KW-0479">Metal-binding</keyword>
<dbReference type="InterPro" id="IPR000868">
    <property type="entry name" value="Isochorismatase-like_dom"/>
</dbReference>
<dbReference type="PANTHER" id="PTHR11080">
    <property type="entry name" value="PYRAZINAMIDASE/NICOTINAMIDASE"/>
    <property type="match status" value="1"/>
</dbReference>
<evidence type="ECO:0000256" key="8">
    <source>
        <dbReference type="ARBA" id="ARBA00072277"/>
    </source>
</evidence>
<dbReference type="SUPFAM" id="SSF52499">
    <property type="entry name" value="Isochorismatase-like hydrolases"/>
    <property type="match status" value="1"/>
</dbReference>
<dbReference type="GO" id="GO:0046872">
    <property type="term" value="F:metal ion binding"/>
    <property type="evidence" value="ECO:0007669"/>
    <property type="project" value="UniProtKB-KW"/>
</dbReference>
<dbReference type="Proteomes" id="UP000542776">
    <property type="component" value="Unassembled WGS sequence"/>
</dbReference>
<name>A0A7W6H3N1_9HYPH</name>
<keyword evidence="11" id="KW-1185">Reference proteome</keyword>
<evidence type="ECO:0000256" key="5">
    <source>
        <dbReference type="ARBA" id="ARBA00037900"/>
    </source>
</evidence>
<sequence>MSFEPSPSDALIVVDVQNDFCPGGALAVAGGDAVVPVVNALAARFANVVLTQDWHPAGHVSFAETHGRAPFETVELAYGTQVLWPTHCVQGSSGAEFHPGLCVPHAQAIVRKGFNAAVDSYSGFREADRTTPTGLRGYLGDRGIRRVFVCGLAMDFCVAWTAFDARDAGLEVVVVEDACRGIDLDGSMARSFGEMAERGIARQTAATLG</sequence>
<protein>
    <recommendedName>
        <fullName evidence="8">Nicotinamidase</fullName>
        <ecNumber evidence="6">3.5.1.19</ecNumber>
    </recommendedName>
    <alternativeName>
        <fullName evidence="7">Nicotinamide deamidase</fullName>
    </alternativeName>
</protein>
<evidence type="ECO:0000256" key="1">
    <source>
        <dbReference type="ARBA" id="ARBA00006336"/>
    </source>
</evidence>
<gene>
    <name evidence="10" type="ORF">GGR04_002105</name>
</gene>
<organism evidence="10 11">
    <name type="scientific">Aureimonas pseudogalii</name>
    <dbReference type="NCBI Taxonomy" id="1744844"/>
    <lineage>
        <taxon>Bacteria</taxon>
        <taxon>Pseudomonadati</taxon>
        <taxon>Pseudomonadota</taxon>
        <taxon>Alphaproteobacteria</taxon>
        <taxon>Hyphomicrobiales</taxon>
        <taxon>Aurantimonadaceae</taxon>
        <taxon>Aureimonas</taxon>
    </lineage>
</organism>
<evidence type="ECO:0000313" key="10">
    <source>
        <dbReference type="EMBL" id="MBB3998266.1"/>
    </source>
</evidence>
<comment type="similarity">
    <text evidence="1">Belongs to the isochorismatase family.</text>
</comment>
<dbReference type="CDD" id="cd01011">
    <property type="entry name" value="nicotinamidase"/>
    <property type="match status" value="1"/>
</dbReference>
<reference evidence="10 11" key="1">
    <citation type="submission" date="2020-08" db="EMBL/GenBank/DDBJ databases">
        <title>Genomic Encyclopedia of Type Strains, Phase IV (KMG-IV): sequencing the most valuable type-strain genomes for metagenomic binning, comparative biology and taxonomic classification.</title>
        <authorList>
            <person name="Goeker M."/>
        </authorList>
    </citation>
    <scope>NUCLEOTIDE SEQUENCE [LARGE SCALE GENOMIC DNA]</scope>
    <source>
        <strain evidence="10 11">DSM 102238</strain>
    </source>
</reference>
<feature type="domain" description="Isochorismatase-like" evidence="9">
    <location>
        <begin position="10"/>
        <end position="201"/>
    </location>
</feature>
<comment type="caution">
    <text evidence="10">The sequence shown here is derived from an EMBL/GenBank/DDBJ whole genome shotgun (WGS) entry which is preliminary data.</text>
</comment>
<dbReference type="RefSeq" id="WP_183199799.1">
    <property type="nucleotide sequence ID" value="NZ_JACIEK010000004.1"/>
</dbReference>
<proteinExistence type="inferred from homology"/>
<dbReference type="GO" id="GO:0019363">
    <property type="term" value="P:pyridine nucleotide biosynthetic process"/>
    <property type="evidence" value="ECO:0007669"/>
    <property type="project" value="UniProtKB-KW"/>
</dbReference>
<evidence type="ECO:0000259" key="9">
    <source>
        <dbReference type="Pfam" id="PF00857"/>
    </source>
</evidence>
<evidence type="ECO:0000256" key="6">
    <source>
        <dbReference type="ARBA" id="ARBA00039017"/>
    </source>
</evidence>
<evidence type="ECO:0000256" key="7">
    <source>
        <dbReference type="ARBA" id="ARBA00043224"/>
    </source>
</evidence>
<evidence type="ECO:0000256" key="2">
    <source>
        <dbReference type="ARBA" id="ARBA00022642"/>
    </source>
</evidence>
<dbReference type="PANTHER" id="PTHR11080:SF2">
    <property type="entry name" value="LD05707P"/>
    <property type="match status" value="1"/>
</dbReference>
<dbReference type="AlphaFoldDB" id="A0A7W6H3N1"/>
<evidence type="ECO:0000256" key="4">
    <source>
        <dbReference type="ARBA" id="ARBA00022801"/>
    </source>
</evidence>
<dbReference type="FunFam" id="3.40.50.850:FF:000006">
    <property type="entry name" value="Bifunctional pyrazinamidase/nicotinamidase"/>
    <property type="match status" value="1"/>
</dbReference>
<dbReference type="InterPro" id="IPR052347">
    <property type="entry name" value="Isochorismatase_Nicotinamidase"/>
</dbReference>
<keyword evidence="2" id="KW-0662">Pyridine nucleotide biosynthesis</keyword>